<dbReference type="InterPro" id="IPR044644">
    <property type="entry name" value="DinF-like"/>
</dbReference>
<evidence type="ECO:0000256" key="2">
    <source>
        <dbReference type="ARBA" id="ARBA00010199"/>
    </source>
</evidence>
<protein>
    <recommendedName>
        <fullName evidence="6">Protein DETOXIFICATION</fullName>
    </recommendedName>
    <alternativeName>
        <fullName evidence="6">Multidrug and toxic compound extrusion protein</fullName>
    </alternativeName>
</protein>
<sequence length="598" mass="64239">MTIQTTTVVRAALTNKRLLSTMPRTPLRVLGAAKSRHATPLPRDEIPSSSSNVFLTNARGKPRRFNKGRKKVSKKMALEEGSEDVVSVVDVNSSSVDEFILSPPDSEIITEDINELQKRDLTSQAIENTLPSPQTAKVTSVAELIAFTLPTMAIWLCDPILSLLDTAMVGLTSTIELAAISPASVYVGHTCYILCSAFAVSATTLIARDRIVARRKNTPEAVEEDARTVNDVLVMSTGMGCVVAAILFAFHVPGLTKYVGANSLALIPYAATYAKIRLIAFPAAIACSVMQSAHLATEDPYTPLKATLVAAAINGVGDFVAVFFLKAGIAGVAWATTFAQIVVTVLFVRAMVTRGKKCDARKDDLGYRLNGPPPLRMPLRLPSLAAISRIGKIASPVFFVTLVKAIFVGSTIRSGTALGPAFSAANGVMFTVYFFFAVIGDGVSQAAQTFLPAQLGDETRAFEMAKRLLLAALCIGCFSAVFSRIVPVYFPYSFTTDSTVAALMKEISPVSSLALLLHTSSMASEGCLLAGRDTKFMSMAYVPNALLAWIGLGFTLKAGFGIQAAWFALAQFHFVRLSVNSWRLLSRQSPLRKQLKED</sequence>
<feature type="transmembrane region" description="Helical" evidence="6">
    <location>
        <begin position="468"/>
        <end position="490"/>
    </location>
</feature>
<evidence type="ECO:0000313" key="8">
    <source>
        <dbReference type="Proteomes" id="UP000198341"/>
    </source>
</evidence>
<dbReference type="GeneID" id="19012484"/>
<feature type="transmembrane region" description="Helical" evidence="6">
    <location>
        <begin position="270"/>
        <end position="290"/>
    </location>
</feature>
<evidence type="ECO:0000313" key="7">
    <source>
        <dbReference type="EMBL" id="CCO18791.1"/>
    </source>
</evidence>
<organism evidence="7 8">
    <name type="scientific">Bathycoccus prasinos</name>
    <dbReference type="NCBI Taxonomy" id="41875"/>
    <lineage>
        <taxon>Eukaryota</taxon>
        <taxon>Viridiplantae</taxon>
        <taxon>Chlorophyta</taxon>
        <taxon>Mamiellophyceae</taxon>
        <taxon>Mamiellales</taxon>
        <taxon>Bathycoccaceae</taxon>
        <taxon>Bathycoccus</taxon>
    </lineage>
</organism>
<keyword evidence="4 6" id="KW-1133">Transmembrane helix</keyword>
<keyword evidence="3 6" id="KW-0812">Transmembrane</keyword>
<dbReference type="GO" id="GO:0016020">
    <property type="term" value="C:membrane"/>
    <property type="evidence" value="ECO:0007669"/>
    <property type="project" value="UniProtKB-SubCell"/>
</dbReference>
<keyword evidence="5 6" id="KW-0472">Membrane</keyword>
<dbReference type="Pfam" id="PF01554">
    <property type="entry name" value="MatE"/>
    <property type="match status" value="1"/>
</dbReference>
<dbReference type="eggNOG" id="KOG1347">
    <property type="taxonomic scope" value="Eukaryota"/>
</dbReference>
<keyword evidence="8" id="KW-1185">Reference proteome</keyword>
<comment type="similarity">
    <text evidence="2 6">Belongs to the multi antimicrobial extrusion (MATE) (TC 2.A.66.1) family.</text>
</comment>
<evidence type="ECO:0000256" key="1">
    <source>
        <dbReference type="ARBA" id="ARBA00004141"/>
    </source>
</evidence>
<feature type="transmembrane region" description="Helical" evidence="6">
    <location>
        <begin position="331"/>
        <end position="352"/>
    </location>
</feature>
<evidence type="ECO:0000256" key="3">
    <source>
        <dbReference type="ARBA" id="ARBA00022692"/>
    </source>
</evidence>
<feature type="transmembrane region" description="Helical" evidence="6">
    <location>
        <begin position="184"/>
        <end position="207"/>
    </location>
</feature>
<gene>
    <name evidence="7" type="ordered locus">Bathy12g02210</name>
</gene>
<name>K8EL67_9CHLO</name>
<comment type="subcellular location">
    <subcellularLocation>
        <location evidence="1">Membrane</location>
        <topology evidence="1">Multi-pass membrane protein</topology>
    </subcellularLocation>
</comment>
<dbReference type="InterPro" id="IPR002528">
    <property type="entry name" value="MATE_fam"/>
</dbReference>
<proteinExistence type="inferred from homology"/>
<feature type="transmembrane region" description="Helical" evidence="6">
    <location>
        <begin position="228"/>
        <end position="250"/>
    </location>
</feature>
<feature type="transmembrane region" description="Helical" evidence="6">
    <location>
        <begin position="541"/>
        <end position="560"/>
    </location>
</feature>
<feature type="transmembrane region" description="Helical" evidence="6">
    <location>
        <begin position="144"/>
        <end position="164"/>
    </location>
</feature>
<dbReference type="EMBL" id="FO082267">
    <property type="protein sequence ID" value="CCO18791.1"/>
    <property type="molecule type" value="Genomic_DNA"/>
</dbReference>
<dbReference type="AlphaFoldDB" id="K8EL67"/>
<reference evidence="7 8" key="1">
    <citation type="submission" date="2011-10" db="EMBL/GenBank/DDBJ databases">
        <authorList>
            <person name="Genoscope - CEA"/>
        </authorList>
    </citation>
    <scope>NUCLEOTIDE SEQUENCE [LARGE SCALE GENOMIC DNA]</scope>
    <source>
        <strain evidence="7 8">RCC 1105</strain>
    </source>
</reference>
<evidence type="ECO:0000256" key="4">
    <source>
        <dbReference type="ARBA" id="ARBA00022989"/>
    </source>
</evidence>
<dbReference type="RefSeq" id="XP_007509676.1">
    <property type="nucleotide sequence ID" value="XM_007509614.1"/>
</dbReference>
<evidence type="ECO:0000256" key="6">
    <source>
        <dbReference type="RuleBase" id="RU004914"/>
    </source>
</evidence>
<dbReference type="KEGG" id="bpg:Bathy12g02210"/>
<dbReference type="PANTHER" id="PTHR42893">
    <property type="entry name" value="PROTEIN DETOXIFICATION 44, CHLOROPLASTIC-RELATED"/>
    <property type="match status" value="1"/>
</dbReference>
<feature type="transmembrane region" description="Helical" evidence="6">
    <location>
        <begin position="418"/>
        <end position="439"/>
    </location>
</feature>
<accession>K8EL67</accession>
<dbReference type="OrthoDB" id="423427at2759"/>
<evidence type="ECO:0000256" key="5">
    <source>
        <dbReference type="ARBA" id="ARBA00023136"/>
    </source>
</evidence>
<dbReference type="Proteomes" id="UP000198341">
    <property type="component" value="Chromosome 12"/>
</dbReference>
<feature type="transmembrane region" description="Helical" evidence="6">
    <location>
        <begin position="393"/>
        <end position="412"/>
    </location>
</feature>
<feature type="transmembrane region" description="Helical" evidence="6">
    <location>
        <begin position="302"/>
        <end position="325"/>
    </location>
</feature>
<dbReference type="PANTHER" id="PTHR42893:SF9">
    <property type="entry name" value="PROTEIN DETOXIFICATION 46, CHLOROPLASTIC"/>
    <property type="match status" value="1"/>
</dbReference>